<keyword evidence="3" id="KW-1185">Reference proteome</keyword>
<accession>A0AA35P7E8</accession>
<organism evidence="2 3">
    <name type="scientific">Podarcis lilfordi</name>
    <name type="common">Lilford's wall lizard</name>
    <dbReference type="NCBI Taxonomy" id="74358"/>
    <lineage>
        <taxon>Eukaryota</taxon>
        <taxon>Metazoa</taxon>
        <taxon>Chordata</taxon>
        <taxon>Craniata</taxon>
        <taxon>Vertebrata</taxon>
        <taxon>Euteleostomi</taxon>
        <taxon>Lepidosauria</taxon>
        <taxon>Squamata</taxon>
        <taxon>Bifurcata</taxon>
        <taxon>Unidentata</taxon>
        <taxon>Episquamata</taxon>
        <taxon>Laterata</taxon>
        <taxon>Lacertibaenia</taxon>
        <taxon>Lacertidae</taxon>
        <taxon>Podarcis</taxon>
    </lineage>
</organism>
<dbReference type="Proteomes" id="UP001178461">
    <property type="component" value="Chromosome 5"/>
</dbReference>
<evidence type="ECO:0000256" key="1">
    <source>
        <dbReference type="SAM" id="MobiDB-lite"/>
    </source>
</evidence>
<protein>
    <submittedName>
        <fullName evidence="2">Uncharacterized protein</fullName>
    </submittedName>
</protein>
<evidence type="ECO:0000313" key="3">
    <source>
        <dbReference type="Proteomes" id="UP001178461"/>
    </source>
</evidence>
<feature type="compositionally biased region" description="Basic and acidic residues" evidence="1">
    <location>
        <begin position="60"/>
        <end position="74"/>
    </location>
</feature>
<feature type="region of interest" description="Disordered" evidence="1">
    <location>
        <begin position="1"/>
        <end position="74"/>
    </location>
</feature>
<proteinExistence type="predicted"/>
<name>A0AA35P7E8_9SAUR</name>
<sequence length="74" mass="7888">MPTRVPPPRSSTAPRADSEFPPPGPAPAAFTSARATEEEEEAGLLFSSASIPRRAAGSRASRDTTENHLRNTQK</sequence>
<dbReference type="AlphaFoldDB" id="A0AA35P7E8"/>
<reference evidence="2" key="1">
    <citation type="submission" date="2022-12" db="EMBL/GenBank/DDBJ databases">
        <authorList>
            <person name="Alioto T."/>
            <person name="Alioto T."/>
            <person name="Gomez Garrido J."/>
        </authorList>
    </citation>
    <scope>NUCLEOTIDE SEQUENCE</scope>
</reference>
<gene>
    <name evidence="2" type="ORF">PODLI_1B042713</name>
</gene>
<dbReference type="EMBL" id="OX395130">
    <property type="protein sequence ID" value="CAI5774427.1"/>
    <property type="molecule type" value="Genomic_DNA"/>
</dbReference>
<evidence type="ECO:0000313" key="2">
    <source>
        <dbReference type="EMBL" id="CAI5774427.1"/>
    </source>
</evidence>